<dbReference type="EMBL" id="KB445793">
    <property type="protein sequence ID" value="EMD39823.1"/>
    <property type="molecule type" value="Genomic_DNA"/>
</dbReference>
<gene>
    <name evidence="1" type="ORF">CERSUDRAFT_92313</name>
</gene>
<sequence>MFTPHRQPDARVPPLAVRVFNLSFIVSAEAHPYAQPGFNSSTLRLTAIPPQAGVWRVLTSACWANMLELVDGYILFAFGMTAAQIF</sequence>
<dbReference type="AlphaFoldDB" id="M2QRV7"/>
<dbReference type="Proteomes" id="UP000016930">
    <property type="component" value="Unassembled WGS sequence"/>
</dbReference>
<evidence type="ECO:0000313" key="1">
    <source>
        <dbReference type="EMBL" id="EMD39823.1"/>
    </source>
</evidence>
<protein>
    <submittedName>
        <fullName evidence="1">Uncharacterized protein</fullName>
    </submittedName>
</protein>
<keyword evidence="2" id="KW-1185">Reference proteome</keyword>
<organism evidence="1 2">
    <name type="scientific">Ceriporiopsis subvermispora (strain B)</name>
    <name type="common">White-rot fungus</name>
    <name type="synonym">Gelatoporia subvermispora</name>
    <dbReference type="NCBI Taxonomy" id="914234"/>
    <lineage>
        <taxon>Eukaryota</taxon>
        <taxon>Fungi</taxon>
        <taxon>Dikarya</taxon>
        <taxon>Basidiomycota</taxon>
        <taxon>Agaricomycotina</taxon>
        <taxon>Agaricomycetes</taxon>
        <taxon>Polyporales</taxon>
        <taxon>Gelatoporiaceae</taxon>
        <taxon>Gelatoporia</taxon>
    </lineage>
</organism>
<proteinExistence type="predicted"/>
<evidence type="ECO:0000313" key="2">
    <source>
        <dbReference type="Proteomes" id="UP000016930"/>
    </source>
</evidence>
<reference evidence="1 2" key="1">
    <citation type="journal article" date="2012" name="Proc. Natl. Acad. Sci. U.S.A.">
        <title>Comparative genomics of Ceriporiopsis subvermispora and Phanerochaete chrysosporium provide insight into selective ligninolysis.</title>
        <authorList>
            <person name="Fernandez-Fueyo E."/>
            <person name="Ruiz-Duenas F.J."/>
            <person name="Ferreira P."/>
            <person name="Floudas D."/>
            <person name="Hibbett D.S."/>
            <person name="Canessa P."/>
            <person name="Larrondo L.F."/>
            <person name="James T.Y."/>
            <person name="Seelenfreund D."/>
            <person name="Lobos S."/>
            <person name="Polanco R."/>
            <person name="Tello M."/>
            <person name="Honda Y."/>
            <person name="Watanabe T."/>
            <person name="Watanabe T."/>
            <person name="Ryu J.S."/>
            <person name="Kubicek C.P."/>
            <person name="Schmoll M."/>
            <person name="Gaskell J."/>
            <person name="Hammel K.E."/>
            <person name="St John F.J."/>
            <person name="Vanden Wymelenberg A."/>
            <person name="Sabat G."/>
            <person name="Splinter BonDurant S."/>
            <person name="Syed K."/>
            <person name="Yadav J.S."/>
            <person name="Doddapaneni H."/>
            <person name="Subramanian V."/>
            <person name="Lavin J.L."/>
            <person name="Oguiza J.A."/>
            <person name="Perez G."/>
            <person name="Pisabarro A.G."/>
            <person name="Ramirez L."/>
            <person name="Santoyo F."/>
            <person name="Master E."/>
            <person name="Coutinho P.M."/>
            <person name="Henrissat B."/>
            <person name="Lombard V."/>
            <person name="Magnuson J.K."/>
            <person name="Kuees U."/>
            <person name="Hori C."/>
            <person name="Igarashi K."/>
            <person name="Samejima M."/>
            <person name="Held B.W."/>
            <person name="Barry K.W."/>
            <person name="LaButti K.M."/>
            <person name="Lapidus A."/>
            <person name="Lindquist E.A."/>
            <person name="Lucas S.M."/>
            <person name="Riley R."/>
            <person name="Salamov A.A."/>
            <person name="Hoffmeister D."/>
            <person name="Schwenk D."/>
            <person name="Hadar Y."/>
            <person name="Yarden O."/>
            <person name="de Vries R.P."/>
            <person name="Wiebenga A."/>
            <person name="Stenlid J."/>
            <person name="Eastwood D."/>
            <person name="Grigoriev I.V."/>
            <person name="Berka R.M."/>
            <person name="Blanchette R.A."/>
            <person name="Kersten P."/>
            <person name="Martinez A.T."/>
            <person name="Vicuna R."/>
            <person name="Cullen D."/>
        </authorList>
    </citation>
    <scope>NUCLEOTIDE SEQUENCE [LARGE SCALE GENOMIC DNA]</scope>
    <source>
        <strain evidence="1 2">B</strain>
    </source>
</reference>
<dbReference type="HOGENOM" id="CLU_2497682_0_0_1"/>
<name>M2QRV7_CERS8</name>
<accession>M2QRV7</accession>